<proteinExistence type="predicted"/>
<dbReference type="InterPro" id="IPR000524">
    <property type="entry name" value="Tscrpt_reg_HTH_GntR"/>
</dbReference>
<comment type="caution">
    <text evidence="5">The sequence shown here is derived from an EMBL/GenBank/DDBJ whole genome shotgun (WGS) entry which is preliminary data.</text>
</comment>
<keyword evidence="1" id="KW-0805">Transcription regulation</keyword>
<dbReference type="CDD" id="cd07377">
    <property type="entry name" value="WHTH_GntR"/>
    <property type="match status" value="1"/>
</dbReference>
<keyword evidence="2" id="KW-0238">DNA-binding</keyword>
<dbReference type="InterPro" id="IPR050679">
    <property type="entry name" value="Bact_HTH_transcr_reg"/>
</dbReference>
<dbReference type="SUPFAM" id="SSF64288">
    <property type="entry name" value="Chorismate lyase-like"/>
    <property type="match status" value="1"/>
</dbReference>
<dbReference type="SMART" id="SM00345">
    <property type="entry name" value="HTH_GNTR"/>
    <property type="match status" value="1"/>
</dbReference>
<evidence type="ECO:0000259" key="4">
    <source>
        <dbReference type="PROSITE" id="PS50949"/>
    </source>
</evidence>
<dbReference type="InterPro" id="IPR028978">
    <property type="entry name" value="Chorismate_lyase_/UTRA_dom_sf"/>
</dbReference>
<dbReference type="PANTHER" id="PTHR44846:SF1">
    <property type="entry name" value="MANNOSYL-D-GLYCERATE TRANSPORT_METABOLISM SYSTEM REPRESSOR MNGR-RELATED"/>
    <property type="match status" value="1"/>
</dbReference>
<dbReference type="InterPro" id="IPR036390">
    <property type="entry name" value="WH_DNA-bd_sf"/>
</dbReference>
<dbReference type="InterPro" id="IPR036388">
    <property type="entry name" value="WH-like_DNA-bd_sf"/>
</dbReference>
<feature type="domain" description="HTH gntR-type" evidence="4">
    <location>
        <begin position="16"/>
        <end position="84"/>
    </location>
</feature>
<dbReference type="EMBL" id="JARJLM010000016">
    <property type="protein sequence ID" value="MDF3831561.1"/>
    <property type="molecule type" value="Genomic_DNA"/>
</dbReference>
<dbReference type="InterPro" id="IPR011663">
    <property type="entry name" value="UTRA"/>
</dbReference>
<keyword evidence="6" id="KW-1185">Reference proteome</keyword>
<dbReference type="SMART" id="SM00866">
    <property type="entry name" value="UTRA"/>
    <property type="match status" value="1"/>
</dbReference>
<keyword evidence="3" id="KW-0804">Transcription</keyword>
<sequence>MTTNIAPQGTLRTTGIARHRQIFLVLRDGITQGAYQPGSALPNEEALVKLFGVARATVRRALADLESEGLVQRRHGSGTYVRGDQLPTAGTPTLSYIDELKMTAQATQVRVVSVETRIPPLRVSAALKQPGEEPAVCAIRLRVAGDTPLMLTEAWTPQSITNQITEAALKRRAMYELLLDQGVEFGRVVQQISAESADPIKAKLLQCEVGTALIRLTRLLHDRSGRPVQLLTAHLTPQHSQILMDIPAEAINTLSGGHIAHDPTLLATRTQRKR</sequence>
<evidence type="ECO:0000256" key="3">
    <source>
        <dbReference type="ARBA" id="ARBA00023163"/>
    </source>
</evidence>
<dbReference type="Gene3D" id="3.40.1410.10">
    <property type="entry name" value="Chorismate lyase-like"/>
    <property type="match status" value="1"/>
</dbReference>
<dbReference type="RefSeq" id="WP_035814805.1">
    <property type="nucleotide sequence ID" value="NZ_JARJLM010000016.1"/>
</dbReference>
<dbReference type="Pfam" id="PF00392">
    <property type="entry name" value="GntR"/>
    <property type="match status" value="1"/>
</dbReference>
<name>A0ABT6AG34_9BURK</name>
<evidence type="ECO:0000313" key="5">
    <source>
        <dbReference type="EMBL" id="MDF3831561.1"/>
    </source>
</evidence>
<evidence type="ECO:0000256" key="1">
    <source>
        <dbReference type="ARBA" id="ARBA00023015"/>
    </source>
</evidence>
<dbReference type="SUPFAM" id="SSF46785">
    <property type="entry name" value="Winged helix' DNA-binding domain"/>
    <property type="match status" value="1"/>
</dbReference>
<gene>
    <name evidence="5" type="ORF">P3W85_01090</name>
</gene>
<evidence type="ECO:0000313" key="6">
    <source>
        <dbReference type="Proteomes" id="UP001216674"/>
    </source>
</evidence>
<organism evidence="5 6">
    <name type="scientific">Cupriavidus basilensis</name>
    <dbReference type="NCBI Taxonomy" id="68895"/>
    <lineage>
        <taxon>Bacteria</taxon>
        <taxon>Pseudomonadati</taxon>
        <taxon>Pseudomonadota</taxon>
        <taxon>Betaproteobacteria</taxon>
        <taxon>Burkholderiales</taxon>
        <taxon>Burkholderiaceae</taxon>
        <taxon>Cupriavidus</taxon>
    </lineage>
</organism>
<dbReference type="PANTHER" id="PTHR44846">
    <property type="entry name" value="MANNOSYL-D-GLYCERATE TRANSPORT/METABOLISM SYSTEM REPRESSOR MNGR-RELATED"/>
    <property type="match status" value="1"/>
</dbReference>
<dbReference type="Pfam" id="PF07702">
    <property type="entry name" value="UTRA"/>
    <property type="match status" value="1"/>
</dbReference>
<dbReference type="Proteomes" id="UP001216674">
    <property type="component" value="Unassembled WGS sequence"/>
</dbReference>
<accession>A0ABT6AG34</accession>
<dbReference type="PROSITE" id="PS50949">
    <property type="entry name" value="HTH_GNTR"/>
    <property type="match status" value="1"/>
</dbReference>
<reference evidence="5 6" key="1">
    <citation type="submission" date="2023-03" db="EMBL/GenBank/DDBJ databases">
        <title>Draft assemblies of triclosan tolerant bacteria isolated from returned activated sludge.</title>
        <authorList>
            <person name="Van Hamelsveld S."/>
        </authorList>
    </citation>
    <scope>NUCLEOTIDE SEQUENCE [LARGE SCALE GENOMIC DNA]</scope>
    <source>
        <strain evidence="5 6">GW210010_S58</strain>
    </source>
</reference>
<evidence type="ECO:0000256" key="2">
    <source>
        <dbReference type="ARBA" id="ARBA00023125"/>
    </source>
</evidence>
<protein>
    <submittedName>
        <fullName evidence="5">GntR family transcriptional regulator</fullName>
    </submittedName>
</protein>
<dbReference type="Gene3D" id="1.10.10.10">
    <property type="entry name" value="Winged helix-like DNA-binding domain superfamily/Winged helix DNA-binding domain"/>
    <property type="match status" value="1"/>
</dbReference>
<dbReference type="PRINTS" id="PR00035">
    <property type="entry name" value="HTHGNTR"/>
</dbReference>